<dbReference type="EMBL" id="CP023747">
    <property type="protein sequence ID" value="QEV42371.1"/>
    <property type="molecule type" value="Genomic_DNA"/>
</dbReference>
<dbReference type="AlphaFoldDB" id="A0A0B5DT75"/>
<dbReference type="EMBL" id="CP009313">
    <property type="protein sequence ID" value="AJE43866.1"/>
    <property type="molecule type" value="Genomic_DNA"/>
</dbReference>
<dbReference type="Proteomes" id="UP000325763">
    <property type="component" value="Chromosome"/>
</dbReference>
<evidence type="ECO:0000313" key="3">
    <source>
        <dbReference type="Proteomes" id="UP000031526"/>
    </source>
</evidence>
<proteinExistence type="predicted"/>
<evidence type="ECO:0000313" key="4">
    <source>
        <dbReference type="Proteomes" id="UP000325763"/>
    </source>
</evidence>
<dbReference type="HOGENOM" id="CLU_2620591_0_0_11"/>
<name>A0A0B5DT75_9ACTN</name>
<sequence>MLPVDDFSWAHGCVMHPADLDPLRLVVASPGSIDAAIRLAIERVGTGERLPDHRFFACRTAGRRLGPPTDGLPGQRRG</sequence>
<reference evidence="2 4" key="3">
    <citation type="submission" date="2017-09" db="EMBL/GenBank/DDBJ databases">
        <title>Streptomyces genome completion.</title>
        <authorList>
            <person name="Lee N."/>
            <person name="Cho B.-K."/>
        </authorList>
    </citation>
    <scope>NUCLEOTIDE SEQUENCE [LARGE SCALE GENOMIC DNA]</scope>
    <source>
        <strain evidence="2 4">ATCC 14899</strain>
    </source>
</reference>
<protein>
    <submittedName>
        <fullName evidence="1">Uncharacterized protein</fullName>
    </submittedName>
</protein>
<organism evidence="1 3">
    <name type="scientific">Streptomyces nodosus</name>
    <dbReference type="NCBI Taxonomy" id="40318"/>
    <lineage>
        <taxon>Bacteria</taxon>
        <taxon>Bacillati</taxon>
        <taxon>Actinomycetota</taxon>
        <taxon>Actinomycetes</taxon>
        <taxon>Kitasatosporales</taxon>
        <taxon>Streptomycetaceae</taxon>
        <taxon>Streptomyces</taxon>
    </lineage>
</organism>
<dbReference type="KEGG" id="snq:CP978_30935"/>
<gene>
    <name evidence="2" type="ORF">CP978_30935</name>
    <name evidence="1" type="ORF">SNOD_30625</name>
</gene>
<keyword evidence="3" id="KW-1185">Reference proteome</keyword>
<evidence type="ECO:0000313" key="2">
    <source>
        <dbReference type="EMBL" id="QEV42371.1"/>
    </source>
</evidence>
<dbReference type="Proteomes" id="UP000031526">
    <property type="component" value="Chromosome"/>
</dbReference>
<reference evidence="1 3" key="2">
    <citation type="journal article" date="2016" name="Appl. Microbiol. Biotechnol.">
        <title>Exploiting the genome sequence of Streptomyces nodosus for enhanced antibiotic production.</title>
        <authorList>
            <person name="Sweeney P."/>
            <person name="Murphy C.D."/>
            <person name="Caffrey P."/>
        </authorList>
    </citation>
    <scope>NUCLEOTIDE SEQUENCE [LARGE SCALE GENOMIC DNA]</scope>
    <source>
        <strain evidence="1 3">ATCC 14899</strain>
    </source>
</reference>
<evidence type="ECO:0000313" key="1">
    <source>
        <dbReference type="EMBL" id="AJE43866.1"/>
    </source>
</evidence>
<reference evidence="3" key="1">
    <citation type="submission" date="2014-09" db="EMBL/GenBank/DDBJ databases">
        <title>Sequence of the Streptomyces nodosus genome.</title>
        <authorList>
            <person name="Sweeney P."/>
            <person name="Stephens N."/>
            <person name="Murphy C."/>
            <person name="Caffrey P."/>
        </authorList>
    </citation>
    <scope>NUCLEOTIDE SEQUENCE [LARGE SCALE GENOMIC DNA]</scope>
    <source>
        <strain evidence="3">ATCC 14899</strain>
    </source>
</reference>
<accession>A0A0B5DT75</accession>